<dbReference type="Proteomes" id="UP001353858">
    <property type="component" value="Unassembled WGS sequence"/>
</dbReference>
<accession>A0AAN7P5Y6</accession>
<keyword evidence="1" id="KW-0233">DNA recombination</keyword>
<organism evidence="3 4">
    <name type="scientific">Aquatica leii</name>
    <dbReference type="NCBI Taxonomy" id="1421715"/>
    <lineage>
        <taxon>Eukaryota</taxon>
        <taxon>Metazoa</taxon>
        <taxon>Ecdysozoa</taxon>
        <taxon>Arthropoda</taxon>
        <taxon>Hexapoda</taxon>
        <taxon>Insecta</taxon>
        <taxon>Pterygota</taxon>
        <taxon>Neoptera</taxon>
        <taxon>Endopterygota</taxon>
        <taxon>Coleoptera</taxon>
        <taxon>Polyphaga</taxon>
        <taxon>Elateriformia</taxon>
        <taxon>Elateroidea</taxon>
        <taxon>Lampyridae</taxon>
        <taxon>Luciolinae</taxon>
        <taxon>Aquatica</taxon>
    </lineage>
</organism>
<dbReference type="AlphaFoldDB" id="A0AAN7P5Y6"/>
<evidence type="ECO:0000313" key="4">
    <source>
        <dbReference type="Proteomes" id="UP001353858"/>
    </source>
</evidence>
<evidence type="ECO:0000259" key="2">
    <source>
        <dbReference type="PROSITE" id="PS51898"/>
    </source>
</evidence>
<dbReference type="EMBL" id="JARPUR010000005">
    <property type="protein sequence ID" value="KAK4875861.1"/>
    <property type="molecule type" value="Genomic_DNA"/>
</dbReference>
<dbReference type="InterPro" id="IPR013762">
    <property type="entry name" value="Integrase-like_cat_sf"/>
</dbReference>
<dbReference type="PANTHER" id="PTHR33480:SF1">
    <property type="entry name" value="TYR RECOMBINASE DOMAIN-CONTAINING PROTEIN"/>
    <property type="match status" value="1"/>
</dbReference>
<reference evidence="4" key="1">
    <citation type="submission" date="2023-01" db="EMBL/GenBank/DDBJ databases">
        <title>Key to firefly adult light organ development and bioluminescence: homeobox transcription factors regulate luciferase expression and transportation to peroxisome.</title>
        <authorList>
            <person name="Fu X."/>
        </authorList>
    </citation>
    <scope>NUCLEOTIDE SEQUENCE [LARGE SCALE GENOMIC DNA]</scope>
</reference>
<feature type="domain" description="Tyr recombinase" evidence="2">
    <location>
        <begin position="216"/>
        <end position="429"/>
    </location>
</feature>
<dbReference type="InterPro" id="IPR002104">
    <property type="entry name" value="Integrase_catalytic"/>
</dbReference>
<dbReference type="GO" id="GO:0015074">
    <property type="term" value="P:DNA integration"/>
    <property type="evidence" value="ECO:0007669"/>
    <property type="project" value="InterPro"/>
</dbReference>
<dbReference type="SUPFAM" id="SSF56349">
    <property type="entry name" value="DNA breaking-rejoining enzymes"/>
    <property type="match status" value="1"/>
</dbReference>
<dbReference type="GO" id="GO:0003677">
    <property type="term" value="F:DNA binding"/>
    <property type="evidence" value="ECO:0007669"/>
    <property type="project" value="InterPro"/>
</dbReference>
<dbReference type="PROSITE" id="PS51898">
    <property type="entry name" value="TYR_RECOMBINASE"/>
    <property type="match status" value="1"/>
</dbReference>
<dbReference type="InterPro" id="IPR011010">
    <property type="entry name" value="DNA_brk_join_enz"/>
</dbReference>
<name>A0AAN7P5Y6_9COLE</name>
<proteinExistence type="predicted"/>
<gene>
    <name evidence="3" type="ORF">RN001_012283</name>
</gene>
<dbReference type="PANTHER" id="PTHR33480">
    <property type="entry name" value="SET DOMAIN-CONTAINING PROTEIN-RELATED"/>
    <property type="match status" value="1"/>
</dbReference>
<dbReference type="Gene3D" id="1.10.443.10">
    <property type="entry name" value="Intergrase catalytic core"/>
    <property type="match status" value="1"/>
</dbReference>
<comment type="caution">
    <text evidence="3">The sequence shown here is derived from an EMBL/GenBank/DDBJ whole genome shotgun (WGS) entry which is preliminary data.</text>
</comment>
<evidence type="ECO:0000256" key="1">
    <source>
        <dbReference type="ARBA" id="ARBA00023172"/>
    </source>
</evidence>
<dbReference type="GO" id="GO:0006310">
    <property type="term" value="P:DNA recombination"/>
    <property type="evidence" value="ECO:0007669"/>
    <property type="project" value="UniProtKB-KW"/>
</dbReference>
<sequence>MSLYRHTKKCSQNIEVNKQKRQTAQSDGQTALLLGTRLKHDQLLKTELFPRMRADDISLIAKKDPLICQYAYSYIKGRRSKGNLDLVRQNVRRLAKLFKFVQKQDCNIKLLIDLLRPCYFKMIIDGVNDMARYNHETEKYESPTLAMNFGTLLKKCCDLAFVELLQIPNTEKQREDVNILKNLIISQWADEVSAQAGTNLNENQWNKEQLLPLTTDLKKLNDYLCNSAEQHYNTLKNNNDANAYYALKDILYTQIMLLNRRRPAEVAQLKLHTYKAINLDTSKQDTEFENCLTKTEKILLNTYSRFVIRGKRGRGVPVLLSPIMRKHFDFVITVRDQFVQGNDYIFHTKGKGFIDGTKTLHKYVEKCGVTRAKSITATLLRKHLATITQLLHFSNNDMEQLSKFMGHTLKTHCNVYRMSDNIYQTAKVSKLLLLMMEGGAENFKGKQLEEIDIPLTPVIDNQDVFTQCVQDTPQSDEEVQKVDDKSISHGTEENREKVNKLIERLPWTDQQKQIIFKHFAENIKKKEAPKQLEVKKLIEIYPELFKERKWTSIKAVVYNMYTGKLKIK</sequence>
<protein>
    <recommendedName>
        <fullName evidence="2">Tyr recombinase domain-containing protein</fullName>
    </recommendedName>
</protein>
<keyword evidence="4" id="KW-1185">Reference proteome</keyword>
<evidence type="ECO:0000313" key="3">
    <source>
        <dbReference type="EMBL" id="KAK4875861.1"/>
    </source>
</evidence>